<comment type="caution">
    <text evidence="23">The sequence shown here is derived from an EMBL/GenBank/DDBJ whole genome shotgun (WGS) entry which is preliminary data.</text>
</comment>
<evidence type="ECO:0000256" key="15">
    <source>
        <dbReference type="ARBA" id="ARBA00022918"/>
    </source>
</evidence>
<dbReference type="GO" id="GO:0003887">
    <property type="term" value="F:DNA-directed DNA polymerase activity"/>
    <property type="evidence" value="ECO:0007669"/>
    <property type="project" value="UniProtKB-KW"/>
</dbReference>
<keyword evidence="3" id="KW-1188">Viral release from host cell</keyword>
<evidence type="ECO:0000256" key="19">
    <source>
        <dbReference type="ARBA" id="ARBA00048173"/>
    </source>
</evidence>
<dbReference type="GO" id="GO:0008233">
    <property type="term" value="F:peptidase activity"/>
    <property type="evidence" value="ECO:0007669"/>
    <property type="project" value="UniProtKB-KW"/>
</dbReference>
<evidence type="ECO:0000256" key="18">
    <source>
        <dbReference type="ARBA" id="ARBA00023172"/>
    </source>
</evidence>
<name>A0A4S4LKW8_9AGAM</name>
<dbReference type="SUPFAM" id="SSF53098">
    <property type="entry name" value="Ribonuclease H-like"/>
    <property type="match status" value="1"/>
</dbReference>
<dbReference type="PROSITE" id="PS50994">
    <property type="entry name" value="INTEGRASE"/>
    <property type="match status" value="1"/>
</dbReference>
<evidence type="ECO:0000256" key="1">
    <source>
        <dbReference type="ARBA" id="ARBA00002180"/>
    </source>
</evidence>
<dbReference type="Pfam" id="PF00665">
    <property type="entry name" value="rve"/>
    <property type="match status" value="1"/>
</dbReference>
<protein>
    <recommendedName>
        <fullName evidence="22">Integrase catalytic domain-containing protein</fullName>
    </recommendedName>
</protein>
<evidence type="ECO:0000256" key="6">
    <source>
        <dbReference type="ARBA" id="ARBA00022722"/>
    </source>
</evidence>
<keyword evidence="12" id="KW-0460">Magnesium</keyword>
<feature type="region of interest" description="Disordered" evidence="21">
    <location>
        <begin position="1"/>
        <end position="27"/>
    </location>
</feature>
<dbReference type="GO" id="GO:0003723">
    <property type="term" value="F:RNA binding"/>
    <property type="evidence" value="ECO:0007669"/>
    <property type="project" value="UniProtKB-KW"/>
</dbReference>
<feature type="compositionally biased region" description="Basic residues" evidence="21">
    <location>
        <begin position="254"/>
        <end position="263"/>
    </location>
</feature>
<dbReference type="OrthoDB" id="2847449at2759"/>
<keyword evidence="24" id="KW-1185">Reference proteome</keyword>
<keyword evidence="5" id="KW-0548">Nucleotidyltransferase</keyword>
<evidence type="ECO:0000256" key="17">
    <source>
        <dbReference type="ARBA" id="ARBA00023113"/>
    </source>
</evidence>
<keyword evidence="6" id="KW-0540">Nuclease</keyword>
<dbReference type="AlphaFoldDB" id="A0A4S4LKW8"/>
<evidence type="ECO:0000256" key="2">
    <source>
        <dbReference type="ARBA" id="ARBA00022578"/>
    </source>
</evidence>
<feature type="region of interest" description="Disordered" evidence="21">
    <location>
        <begin position="460"/>
        <end position="483"/>
    </location>
</feature>
<keyword evidence="2" id="KW-0815">Transposition</keyword>
<dbReference type="InterPro" id="IPR012337">
    <property type="entry name" value="RNaseH-like_sf"/>
</dbReference>
<evidence type="ECO:0000256" key="12">
    <source>
        <dbReference type="ARBA" id="ARBA00022842"/>
    </source>
</evidence>
<keyword evidence="18" id="KW-0233">DNA recombination</keyword>
<gene>
    <name evidence="23" type="ORF">EW146_g7606</name>
</gene>
<evidence type="ECO:0000256" key="8">
    <source>
        <dbReference type="ARBA" id="ARBA00022741"/>
    </source>
</evidence>
<comment type="catalytic activity">
    <reaction evidence="19">
        <text>DNA(n) + a 2'-deoxyribonucleoside 5'-triphosphate = DNA(n+1) + diphosphate</text>
        <dbReference type="Rhea" id="RHEA:22508"/>
        <dbReference type="Rhea" id="RHEA-COMP:17339"/>
        <dbReference type="Rhea" id="RHEA-COMP:17340"/>
        <dbReference type="ChEBI" id="CHEBI:33019"/>
        <dbReference type="ChEBI" id="CHEBI:61560"/>
        <dbReference type="ChEBI" id="CHEBI:173112"/>
        <dbReference type="EC" id="2.7.7.49"/>
    </reaction>
</comment>
<dbReference type="GO" id="GO:0005634">
    <property type="term" value="C:nucleus"/>
    <property type="evidence" value="ECO:0007669"/>
    <property type="project" value="UniProtKB-ARBA"/>
</dbReference>
<dbReference type="GO" id="GO:0005524">
    <property type="term" value="F:ATP binding"/>
    <property type="evidence" value="ECO:0007669"/>
    <property type="project" value="UniProtKB-KW"/>
</dbReference>
<feature type="domain" description="Integrase catalytic" evidence="22">
    <location>
        <begin position="553"/>
        <end position="720"/>
    </location>
</feature>
<evidence type="ECO:0000256" key="3">
    <source>
        <dbReference type="ARBA" id="ARBA00022612"/>
    </source>
</evidence>
<dbReference type="GO" id="GO:0032196">
    <property type="term" value="P:transposition"/>
    <property type="evidence" value="ECO:0007669"/>
    <property type="project" value="UniProtKB-KW"/>
</dbReference>
<evidence type="ECO:0000256" key="4">
    <source>
        <dbReference type="ARBA" id="ARBA00022670"/>
    </source>
</evidence>
<evidence type="ECO:0000256" key="14">
    <source>
        <dbReference type="ARBA" id="ARBA00022908"/>
    </source>
</evidence>
<comment type="catalytic activity">
    <reaction evidence="20">
        <text>DNA(n) + a 2'-deoxyribonucleoside 5'-triphosphate = DNA(n+1) + diphosphate</text>
        <dbReference type="Rhea" id="RHEA:22508"/>
        <dbReference type="Rhea" id="RHEA-COMP:17339"/>
        <dbReference type="Rhea" id="RHEA-COMP:17340"/>
        <dbReference type="ChEBI" id="CHEBI:33019"/>
        <dbReference type="ChEBI" id="CHEBI:61560"/>
        <dbReference type="ChEBI" id="CHEBI:173112"/>
        <dbReference type="EC" id="2.7.7.7"/>
    </reaction>
</comment>
<evidence type="ECO:0000259" key="22">
    <source>
        <dbReference type="PROSITE" id="PS50994"/>
    </source>
</evidence>
<keyword evidence="14" id="KW-0229">DNA integration</keyword>
<comment type="function">
    <text evidence="1">The aspartyl protease (PR) mediates the proteolytic cleavages of the Gag and Gag-Pol polyproteins after assembly of the VLP.</text>
</comment>
<dbReference type="GO" id="GO:0046872">
    <property type="term" value="F:metal ion binding"/>
    <property type="evidence" value="ECO:0007669"/>
    <property type="project" value="UniProtKB-KW"/>
</dbReference>
<evidence type="ECO:0000256" key="5">
    <source>
        <dbReference type="ARBA" id="ARBA00022695"/>
    </source>
</evidence>
<keyword evidence="17" id="KW-0917">Virion maturation</keyword>
<keyword evidence="9" id="KW-0255">Endonuclease</keyword>
<dbReference type="PANTHER" id="PTHR42648">
    <property type="entry name" value="TRANSPOSASE, PUTATIVE-RELATED"/>
    <property type="match status" value="1"/>
</dbReference>
<evidence type="ECO:0000313" key="23">
    <source>
        <dbReference type="EMBL" id="THH12525.1"/>
    </source>
</evidence>
<keyword evidence="16" id="KW-0239">DNA-directed DNA polymerase</keyword>
<evidence type="ECO:0000256" key="10">
    <source>
        <dbReference type="ARBA" id="ARBA00022801"/>
    </source>
</evidence>
<dbReference type="GO" id="GO:0006310">
    <property type="term" value="P:DNA recombination"/>
    <property type="evidence" value="ECO:0007669"/>
    <property type="project" value="UniProtKB-KW"/>
</dbReference>
<dbReference type="Gene3D" id="3.30.420.10">
    <property type="entry name" value="Ribonuclease H-like superfamily/Ribonuclease H"/>
    <property type="match status" value="1"/>
</dbReference>
<evidence type="ECO:0000256" key="13">
    <source>
        <dbReference type="ARBA" id="ARBA00022884"/>
    </source>
</evidence>
<dbReference type="InterPro" id="IPR039537">
    <property type="entry name" value="Retrotran_Ty1/copia-like"/>
</dbReference>
<dbReference type="PANTHER" id="PTHR42648:SF11">
    <property type="entry name" value="TRANSPOSON TY4-P GAG-POL POLYPROTEIN"/>
    <property type="match status" value="1"/>
</dbReference>
<dbReference type="InterPro" id="IPR036397">
    <property type="entry name" value="RNaseH_sf"/>
</dbReference>
<keyword evidence="11" id="KW-0067">ATP-binding</keyword>
<dbReference type="GO" id="GO:0004519">
    <property type="term" value="F:endonuclease activity"/>
    <property type="evidence" value="ECO:0007669"/>
    <property type="project" value="UniProtKB-KW"/>
</dbReference>
<keyword evidence="13" id="KW-0694">RNA-binding</keyword>
<dbReference type="GO" id="GO:0015074">
    <property type="term" value="P:DNA integration"/>
    <property type="evidence" value="ECO:0007669"/>
    <property type="project" value="UniProtKB-KW"/>
</dbReference>
<feature type="compositionally biased region" description="Pro residues" evidence="21">
    <location>
        <begin position="7"/>
        <end position="16"/>
    </location>
</feature>
<keyword evidence="15" id="KW-0695">RNA-directed DNA polymerase</keyword>
<dbReference type="EMBL" id="SGPL01000453">
    <property type="protein sequence ID" value="THH12525.1"/>
    <property type="molecule type" value="Genomic_DNA"/>
</dbReference>
<keyword evidence="10" id="KW-0378">Hydrolase</keyword>
<dbReference type="Proteomes" id="UP000310158">
    <property type="component" value="Unassembled WGS sequence"/>
</dbReference>
<sequence length="787" mass="88190">MSSTTEAPPPVPPPPSRITNPLASASPPLVKASNRLYDVPALEDDGSNFPSWKFRTQKVLEIRGLWDVVKTGAVAPAKGTSQHAEWEVKDREAGAQISLTLKDEPLNTVMDAKTAKDAWDKIHTRYEGKGEQKVAYLISELFRGTLTDDSPLEPQINAMRRVSHTLHSLGHELEDKLVAVAIMLSLPPSYDTLRTILTSQGSALTIETVMSQVLQEEQRRREMSPTSAFAAHTFGSKPGFKHPTSSTYANSSKPKTKDKSKKPYCKHCRFSGHTREECRKYAAKQAAEGKGEKSTMGDDKAKIARDSEEPIRTFMAQEHLSKRNDLADRWVVDSGATRTMSSKRYWFHTYRELETPRKVWLGDNSYIIATGIGRILTEMCANRRWSRVILQDVLHVPDLHGNLLSVPQLASRGARVQFIGDRCEIFDQVGDLTCEGHREDNLYIIKCRTVVSEAAYMSRVNDLPSDSPPSSDDDEEPSSSALTARTKISKADLTIWHRRLGHISVDSVLRMMRKGMVKGMSITGDTHRQVGICEPCLEGKQTRKPVAKEAEVRATRPLERIHSDVCGPFQTMSRQGYGYFTTWIDDASRRVIVNALRHKNEVEARYEEFITRAEIETGEKSAALRSDAGGEYSGARIIAFLKRKGIEHEVPTAETPEHDGVSERMNRNLVEKARSMLADAKLPKSYWFDAIEYAALIHNVTPTRALKGDITPEEAWTGNKPSVAHLRIFGCDAHVLVPKAQRRKLDAKSLKCTLIGYIPNRKAYRLVHRPSGRIIESRNVVFDEGRG</sequence>
<dbReference type="GO" id="GO:0003964">
    <property type="term" value="F:RNA-directed DNA polymerase activity"/>
    <property type="evidence" value="ECO:0007669"/>
    <property type="project" value="UniProtKB-KW"/>
</dbReference>
<evidence type="ECO:0000256" key="16">
    <source>
        <dbReference type="ARBA" id="ARBA00022932"/>
    </source>
</evidence>
<accession>A0A4S4LKW8</accession>
<keyword evidence="7" id="KW-0479">Metal-binding</keyword>
<dbReference type="InterPro" id="IPR001584">
    <property type="entry name" value="Integrase_cat-core"/>
</dbReference>
<dbReference type="Pfam" id="PF13976">
    <property type="entry name" value="gag_pre-integrs"/>
    <property type="match status" value="1"/>
</dbReference>
<evidence type="ECO:0000256" key="11">
    <source>
        <dbReference type="ARBA" id="ARBA00022840"/>
    </source>
</evidence>
<dbReference type="GO" id="GO:0006508">
    <property type="term" value="P:proteolysis"/>
    <property type="evidence" value="ECO:0007669"/>
    <property type="project" value="UniProtKB-KW"/>
</dbReference>
<evidence type="ECO:0000256" key="20">
    <source>
        <dbReference type="ARBA" id="ARBA00049244"/>
    </source>
</evidence>
<keyword evidence="16" id="KW-0808">Transferase</keyword>
<dbReference type="Pfam" id="PF14223">
    <property type="entry name" value="Retrotran_gag_2"/>
    <property type="match status" value="1"/>
</dbReference>
<organism evidence="23 24">
    <name type="scientific">Bondarzewia mesenterica</name>
    <dbReference type="NCBI Taxonomy" id="1095465"/>
    <lineage>
        <taxon>Eukaryota</taxon>
        <taxon>Fungi</taxon>
        <taxon>Dikarya</taxon>
        <taxon>Basidiomycota</taxon>
        <taxon>Agaricomycotina</taxon>
        <taxon>Agaricomycetes</taxon>
        <taxon>Russulales</taxon>
        <taxon>Bondarzewiaceae</taxon>
        <taxon>Bondarzewia</taxon>
    </lineage>
</organism>
<evidence type="ECO:0000256" key="9">
    <source>
        <dbReference type="ARBA" id="ARBA00022759"/>
    </source>
</evidence>
<reference evidence="23 24" key="1">
    <citation type="submission" date="2019-02" db="EMBL/GenBank/DDBJ databases">
        <title>Genome sequencing of the rare red list fungi Bondarzewia mesenterica.</title>
        <authorList>
            <person name="Buettner E."/>
            <person name="Kellner H."/>
        </authorList>
    </citation>
    <scope>NUCLEOTIDE SEQUENCE [LARGE SCALE GENOMIC DNA]</scope>
    <source>
        <strain evidence="23 24">DSM 108281</strain>
    </source>
</reference>
<dbReference type="InterPro" id="IPR054722">
    <property type="entry name" value="PolX-like_BBD"/>
</dbReference>
<feature type="region of interest" description="Disordered" evidence="21">
    <location>
        <begin position="233"/>
        <end position="263"/>
    </location>
</feature>
<evidence type="ECO:0000256" key="7">
    <source>
        <dbReference type="ARBA" id="ARBA00022723"/>
    </source>
</evidence>
<evidence type="ECO:0000313" key="24">
    <source>
        <dbReference type="Proteomes" id="UP000310158"/>
    </source>
</evidence>
<keyword evidence="8" id="KW-0547">Nucleotide-binding</keyword>
<dbReference type="InterPro" id="IPR025724">
    <property type="entry name" value="GAG-pre-integrase_dom"/>
</dbReference>
<dbReference type="Pfam" id="PF22936">
    <property type="entry name" value="Pol_BBD"/>
    <property type="match status" value="1"/>
</dbReference>
<dbReference type="InterPro" id="IPR057670">
    <property type="entry name" value="SH3_retrovirus"/>
</dbReference>
<proteinExistence type="predicted"/>
<dbReference type="Pfam" id="PF25597">
    <property type="entry name" value="SH3_retrovirus"/>
    <property type="match status" value="1"/>
</dbReference>
<evidence type="ECO:0000256" key="21">
    <source>
        <dbReference type="SAM" id="MobiDB-lite"/>
    </source>
</evidence>
<keyword evidence="4" id="KW-0645">Protease</keyword>